<dbReference type="EMBL" id="BAAADU010000002">
    <property type="protein sequence ID" value="GAA0648649.1"/>
    <property type="molecule type" value="Genomic_DNA"/>
</dbReference>
<evidence type="ECO:0008006" key="4">
    <source>
        <dbReference type="Google" id="ProtNLM"/>
    </source>
</evidence>
<dbReference type="Proteomes" id="UP001500194">
    <property type="component" value="Unassembled WGS sequence"/>
</dbReference>
<evidence type="ECO:0000313" key="2">
    <source>
        <dbReference type="EMBL" id="GAA0648649.1"/>
    </source>
</evidence>
<sequence length="179" mass="19882">MKSAPTSRVSVSGIPDDTLDELDALAEAEDKSRSEKIVELIEAEVGERLPDDNDEYRPSDPSLNTVYTVAVDHAKQHQLRFDLHKSKMATETGIPGTALRGYLVSLQREGYVKHQMGDALGSGSDADFWRIKPLCANPRAWRYSEVYDPEYVAELESMTPEETLGRLENATPARGQADD</sequence>
<dbReference type="RefSeq" id="WP_227261388.1">
    <property type="nucleotide sequence ID" value="NZ_BAAADU010000002.1"/>
</dbReference>
<evidence type="ECO:0000313" key="3">
    <source>
        <dbReference type="Proteomes" id="UP001500194"/>
    </source>
</evidence>
<organism evidence="2 3">
    <name type="scientific">Salarchaeum japonicum</name>
    <dbReference type="NCBI Taxonomy" id="555573"/>
    <lineage>
        <taxon>Archaea</taxon>
        <taxon>Methanobacteriati</taxon>
        <taxon>Methanobacteriota</taxon>
        <taxon>Stenosarchaea group</taxon>
        <taxon>Halobacteria</taxon>
        <taxon>Halobacteriales</taxon>
        <taxon>Halobacteriaceae</taxon>
    </lineage>
</organism>
<proteinExistence type="predicted"/>
<reference evidence="2 3" key="1">
    <citation type="journal article" date="2019" name="Int. J. Syst. Evol. Microbiol.">
        <title>The Global Catalogue of Microorganisms (GCM) 10K type strain sequencing project: providing services to taxonomists for standard genome sequencing and annotation.</title>
        <authorList>
            <consortium name="The Broad Institute Genomics Platform"/>
            <consortium name="The Broad Institute Genome Sequencing Center for Infectious Disease"/>
            <person name="Wu L."/>
            <person name="Ma J."/>
        </authorList>
    </citation>
    <scope>NUCLEOTIDE SEQUENCE [LARGE SCALE GENOMIC DNA]</scope>
    <source>
        <strain evidence="2 3">JCM 16327</strain>
    </source>
</reference>
<dbReference type="GO" id="GO:0006355">
    <property type="term" value="P:regulation of DNA-templated transcription"/>
    <property type="evidence" value="ECO:0007669"/>
    <property type="project" value="InterPro"/>
</dbReference>
<accession>A0AAV3SZ10</accession>
<comment type="caution">
    <text evidence="2">The sequence shown here is derived from an EMBL/GenBank/DDBJ whole genome shotgun (WGS) entry which is preliminary data.</text>
</comment>
<name>A0AAV3SZ10_9EURY</name>
<dbReference type="GeneID" id="68571967"/>
<keyword evidence="3" id="KW-1185">Reference proteome</keyword>
<dbReference type="AlphaFoldDB" id="A0AAV3SZ10"/>
<feature type="region of interest" description="Disordered" evidence="1">
    <location>
        <begin position="157"/>
        <end position="179"/>
    </location>
</feature>
<evidence type="ECO:0000256" key="1">
    <source>
        <dbReference type="SAM" id="MobiDB-lite"/>
    </source>
</evidence>
<gene>
    <name evidence="2" type="ORF">GCM10009019_09060</name>
</gene>
<dbReference type="CDD" id="cd22231">
    <property type="entry name" value="RHH_NikR_HicB-like"/>
    <property type="match status" value="1"/>
</dbReference>
<protein>
    <recommendedName>
        <fullName evidence="4">Ribbon-helix-helix protein CopG domain-containing protein</fullName>
    </recommendedName>
</protein>